<dbReference type="Pfam" id="PF09823">
    <property type="entry name" value="DUF2357"/>
    <property type="match status" value="1"/>
</dbReference>
<feature type="domain" description="DUF2357" evidence="1">
    <location>
        <begin position="101"/>
        <end position="344"/>
    </location>
</feature>
<dbReference type="AlphaFoldDB" id="A0A369ZMT2"/>
<evidence type="ECO:0000313" key="3">
    <source>
        <dbReference type="Proteomes" id="UP000253945"/>
    </source>
</evidence>
<comment type="caution">
    <text evidence="2">The sequence shown here is derived from an EMBL/GenBank/DDBJ whole genome shotgun (WGS) entry which is preliminary data.</text>
</comment>
<keyword evidence="3" id="KW-1185">Reference proteome</keyword>
<dbReference type="EMBL" id="QEQF01000005">
    <property type="protein sequence ID" value="RDF10110.1"/>
    <property type="molecule type" value="Genomic_DNA"/>
</dbReference>
<name>A0A369ZMT2_9PAST</name>
<proteinExistence type="predicted"/>
<evidence type="ECO:0000259" key="1">
    <source>
        <dbReference type="Pfam" id="PF09823"/>
    </source>
</evidence>
<gene>
    <name evidence="2" type="ORF">DPV92_05935</name>
</gene>
<dbReference type="Proteomes" id="UP000253945">
    <property type="component" value="Unassembled WGS sequence"/>
</dbReference>
<dbReference type="InterPro" id="IPR018633">
    <property type="entry name" value="DUF2357"/>
</dbReference>
<organism evidence="2 3">
    <name type="scientific">Haemophilus paraphrohaemolyticus</name>
    <dbReference type="NCBI Taxonomy" id="736"/>
    <lineage>
        <taxon>Bacteria</taxon>
        <taxon>Pseudomonadati</taxon>
        <taxon>Pseudomonadota</taxon>
        <taxon>Gammaproteobacteria</taxon>
        <taxon>Pasteurellales</taxon>
        <taxon>Pasteurellaceae</taxon>
        <taxon>Haemophilus</taxon>
    </lineage>
</organism>
<accession>A0A369ZMT2</accession>
<dbReference type="RefSeq" id="WP_111354097.1">
    <property type="nucleotide sequence ID" value="NZ_QEQF01000005.1"/>
</dbReference>
<sequence length="745" mass="87574">MKYYHPQSHFTFTISPSNLENRRAQHVQTFANRGQEIPTYVAQINGENQPLAAPFFFENSRYEFEWIFHQPVKNVRLKHKLAAVNEVFNFYQYADTQTFRGVIDTGNDIGWFHLPLSYELEGIVHQFEYAFEVLPSKMDLHSDLPAMYQDIDETYPLWRFNLAEKTEQSMKDSHERVDFSLLWLAQFQRLQEDFSKALNVVANSPHNRLQAVEKQQKAAKIKGKLPERTAMKIRNDMANGLYHKSYLLTEKHLSVDTPENRFVKMTVARSLQILSLFDRTLRKENVKTNRLSEAFFERLSGWLKPLKQMKHQPFMQQVGVFQGLMKESLVLQQRSGYSRVFQIWQELKHYLDCFEQNQAEISQKSVADIYEVWCFLTLRRCLLELGFQEKLSQKAELLQNEDFSLRMKDGISGAFEFEKEEIFIHLAHEPVFGKHKESGIKSFITTQKPDIYLEIEFPNKQRYIWLFDAKYRIKTEQEWGENEDIEHIDYVPDDAINQMHRYRDALILMNEKDLNPKSRPVFGAFALYPGFFDQQAVKNPYQNAIEQIGIGAFALLPMDNGDVWLTEFLCEKLALQDPQHQLLLQHEARIADHGMQQRLYQNLVLMMSLGEKRSDEYLAQFKQGKLRWYHIPIATFALKMPDYLASEIQFLALAYQGKIERIYPVKSVRKLPRSKISMEQEGAKSQSEELYYLFELSKPLRLEQVISGVPRLNEKGEGFRNSIKLTTLEKLDEVTSFEQIEAVMF</sequence>
<reference evidence="2 3" key="1">
    <citation type="submission" date="2018-05" db="EMBL/GenBank/DDBJ databases">
        <title>Draft Genome Sequences for a Diverse set of 7 Haemophilus Species.</title>
        <authorList>
            <person name="Nichols M."/>
            <person name="Topaz N."/>
            <person name="Wang X."/>
            <person name="Wang X."/>
            <person name="Boxrud D."/>
        </authorList>
    </citation>
    <scope>NUCLEOTIDE SEQUENCE [LARGE SCALE GENOMIC DNA]</scope>
    <source>
        <strain evidence="2 3">C2014016342</strain>
    </source>
</reference>
<protein>
    <submittedName>
        <fullName evidence="2">DUF2357 domain-containing protein</fullName>
    </submittedName>
</protein>
<dbReference type="InterPro" id="IPR007505">
    <property type="entry name" value="PDDEXK_7"/>
</dbReference>
<evidence type="ECO:0000313" key="2">
    <source>
        <dbReference type="EMBL" id="RDF10110.1"/>
    </source>
</evidence>
<dbReference type="Pfam" id="PF04411">
    <property type="entry name" value="PDDEXK_7"/>
    <property type="match status" value="1"/>
</dbReference>